<dbReference type="SUPFAM" id="SSF55874">
    <property type="entry name" value="ATPase domain of HSP90 chaperone/DNA topoisomerase II/histidine kinase"/>
    <property type="match status" value="1"/>
</dbReference>
<dbReference type="Gene3D" id="6.10.340.10">
    <property type="match status" value="2"/>
</dbReference>
<comment type="subcellular location">
    <subcellularLocation>
        <location evidence="1">Cell membrane</location>
        <topology evidence="1">Multi-pass membrane protein</topology>
    </subcellularLocation>
</comment>
<evidence type="ECO:0000259" key="8">
    <source>
        <dbReference type="PROSITE" id="PS50885"/>
    </source>
</evidence>
<dbReference type="Pfam" id="PF02518">
    <property type="entry name" value="HATPase_c"/>
    <property type="match status" value="1"/>
</dbReference>
<keyword evidence="4" id="KW-0808">Transferase</keyword>
<name>A0ABS4ISA4_9BACL</name>
<dbReference type="GO" id="GO:0016301">
    <property type="term" value="F:kinase activity"/>
    <property type="evidence" value="ECO:0007669"/>
    <property type="project" value="UniProtKB-KW"/>
</dbReference>
<reference evidence="9 10" key="1">
    <citation type="submission" date="2021-03" db="EMBL/GenBank/DDBJ databases">
        <title>Genomic Encyclopedia of Type Strains, Phase IV (KMG-IV): sequencing the most valuable type-strain genomes for metagenomic binning, comparative biology and taxonomic classification.</title>
        <authorList>
            <person name="Goeker M."/>
        </authorList>
    </citation>
    <scope>NUCLEOTIDE SEQUENCE [LARGE SCALE GENOMIC DNA]</scope>
    <source>
        <strain evidence="9 10">DSM 26048</strain>
    </source>
</reference>
<dbReference type="Proteomes" id="UP001519287">
    <property type="component" value="Unassembled WGS sequence"/>
</dbReference>
<evidence type="ECO:0000256" key="2">
    <source>
        <dbReference type="ARBA" id="ARBA00022475"/>
    </source>
</evidence>
<dbReference type="InterPro" id="IPR010559">
    <property type="entry name" value="Sig_transdc_His_kin_internal"/>
</dbReference>
<evidence type="ECO:0000256" key="6">
    <source>
        <dbReference type="ARBA" id="ARBA00023136"/>
    </source>
</evidence>
<keyword evidence="5 9" id="KW-0418">Kinase</keyword>
<feature type="transmembrane region" description="Helical" evidence="7">
    <location>
        <begin position="624"/>
        <end position="646"/>
    </location>
</feature>
<dbReference type="SMART" id="SM00387">
    <property type="entry name" value="HATPase_c"/>
    <property type="match status" value="1"/>
</dbReference>
<gene>
    <name evidence="9" type="ORF">J2Z66_002009</name>
</gene>
<keyword evidence="3" id="KW-0597">Phosphoprotein</keyword>
<evidence type="ECO:0000256" key="5">
    <source>
        <dbReference type="ARBA" id="ARBA00022777"/>
    </source>
</evidence>
<evidence type="ECO:0000256" key="1">
    <source>
        <dbReference type="ARBA" id="ARBA00004651"/>
    </source>
</evidence>
<dbReference type="PANTHER" id="PTHR34220">
    <property type="entry name" value="SENSOR HISTIDINE KINASE YPDA"/>
    <property type="match status" value="1"/>
</dbReference>
<evidence type="ECO:0000256" key="3">
    <source>
        <dbReference type="ARBA" id="ARBA00022553"/>
    </source>
</evidence>
<proteinExistence type="predicted"/>
<accession>A0ABS4ISA4</accession>
<dbReference type="EMBL" id="JAGGLB010000005">
    <property type="protein sequence ID" value="MBP1990403.1"/>
    <property type="molecule type" value="Genomic_DNA"/>
</dbReference>
<evidence type="ECO:0000256" key="7">
    <source>
        <dbReference type="SAM" id="Phobius"/>
    </source>
</evidence>
<protein>
    <submittedName>
        <fullName evidence="9">Sensor histidine kinase YesM</fullName>
    </submittedName>
</protein>
<dbReference type="Gene3D" id="3.30.565.10">
    <property type="entry name" value="Histidine kinase-like ATPase, C-terminal domain"/>
    <property type="match status" value="1"/>
</dbReference>
<comment type="caution">
    <text evidence="9">The sequence shown here is derived from an EMBL/GenBank/DDBJ whole genome shotgun (WGS) entry which is preliminary data.</text>
</comment>
<dbReference type="RefSeq" id="WP_209971189.1">
    <property type="nucleotide sequence ID" value="NZ_JAGGLB010000005.1"/>
</dbReference>
<keyword evidence="7" id="KW-0812">Transmembrane</keyword>
<dbReference type="InterPro" id="IPR036890">
    <property type="entry name" value="HATPase_C_sf"/>
</dbReference>
<dbReference type="PROSITE" id="PS50885">
    <property type="entry name" value="HAMP"/>
    <property type="match status" value="1"/>
</dbReference>
<sequence>MNVHVPHRFRIKLQSLLIALSLTLAGTALFITAVVFYSDAQVLISEKMDAIHKADFNQIDAEILDFYESTGKITALLQNNIQLIDILQELEYEDRDLFRKSELVDEVNRYLMNLTINNKAIKGINIVTRAAQYYSGHLLFNGQIADQFMARQISGIEFVYPEQFIDSEFPLDQGTLLNSRKLDMERESYYITSLRSDDKYYGNVIVILQNLPLINKLDKKDDIMIVDDRGYTIYRGKSFSHVDVGSLNESDPVGRGEVIRVGKVVESRIIYAQMNQFNGWKVYYSIENKAYSNQITLLFALAISFFLICFILSFLFSKFIARRIARPIANLTSYMKRYKVGDAAAARSTDLNRPKQMPLREKIYYYFLVSILAPVCGFVLMFHLMSSSMLSKQILMDYKMVFEDTVESMNDFMEKKERLLLGQAYSNLMQRYLQGDAQSEASIYDMMKQYMYLGMDGTFSLYNTSNQLLLSSRYWQEQQMDSKDFSTLQKTRQKIVWSTGKDQLGADIAKLSLTITDLLHLKPIGYAQIEIQMDEITKLYSKLSLARGSVFLFDENNMADGSSEWKDLLVVRMNETGGVKPISWQGTTYYMFYQKLGSTSFYLVSLYNKQDIVKQSSAVLMNNIYLLIVLFLTLLILSFSISWALLSPVNKINSSLYIAELGQFTKMPSKPYVIDEVYELSDNFNQLLERIEGLVDNLLVVSKKKHEAENNKNIADIRALQAQINPHFLQNTLDNIIYMMQEQHTANAIKMIQSLSRLFRYGISRGETIIPLHEEIKYAKAYVSIMEMRYGDGIRFTWNIEEAVLLCHIPKLILQPLIENAIHHGFRDYQGEGTISITCEQNDEQILITVADDGKGISKEALEVLQNRLLIGEMGESMGILNVHERIRLSFGAQFGVTLHSERDTYTQVTLNVPKLFKEQD</sequence>
<feature type="transmembrane region" description="Helical" evidence="7">
    <location>
        <begin position="363"/>
        <end position="385"/>
    </location>
</feature>
<feature type="domain" description="HAMP" evidence="8">
    <location>
        <begin position="643"/>
        <end position="696"/>
    </location>
</feature>
<organism evidence="9 10">
    <name type="scientific">Paenibacillus eucommiae</name>
    <dbReference type="NCBI Taxonomy" id="1355755"/>
    <lineage>
        <taxon>Bacteria</taxon>
        <taxon>Bacillati</taxon>
        <taxon>Bacillota</taxon>
        <taxon>Bacilli</taxon>
        <taxon>Bacillales</taxon>
        <taxon>Paenibacillaceae</taxon>
        <taxon>Paenibacillus</taxon>
    </lineage>
</organism>
<evidence type="ECO:0000313" key="9">
    <source>
        <dbReference type="EMBL" id="MBP1990403.1"/>
    </source>
</evidence>
<feature type="transmembrane region" description="Helical" evidence="7">
    <location>
        <begin position="295"/>
        <end position="316"/>
    </location>
</feature>
<keyword evidence="10" id="KW-1185">Reference proteome</keyword>
<evidence type="ECO:0000256" key="4">
    <source>
        <dbReference type="ARBA" id="ARBA00022679"/>
    </source>
</evidence>
<dbReference type="Pfam" id="PF06580">
    <property type="entry name" value="His_kinase"/>
    <property type="match status" value="1"/>
</dbReference>
<dbReference type="InterPro" id="IPR003660">
    <property type="entry name" value="HAMP_dom"/>
</dbReference>
<dbReference type="InterPro" id="IPR003594">
    <property type="entry name" value="HATPase_dom"/>
</dbReference>
<dbReference type="PANTHER" id="PTHR34220:SF7">
    <property type="entry name" value="SENSOR HISTIDINE KINASE YPDA"/>
    <property type="match status" value="1"/>
</dbReference>
<keyword evidence="6 7" id="KW-0472">Membrane</keyword>
<evidence type="ECO:0000313" key="10">
    <source>
        <dbReference type="Proteomes" id="UP001519287"/>
    </source>
</evidence>
<keyword evidence="7" id="KW-1133">Transmembrane helix</keyword>
<dbReference type="InterPro" id="IPR050640">
    <property type="entry name" value="Bact_2-comp_sensor_kinase"/>
</dbReference>
<keyword evidence="2" id="KW-1003">Cell membrane</keyword>
<feature type="transmembrane region" description="Helical" evidence="7">
    <location>
        <begin position="16"/>
        <end position="37"/>
    </location>
</feature>